<name>M5EYF8_9HYPH</name>
<protein>
    <submittedName>
        <fullName evidence="2">Uncharacterized protein</fullName>
    </submittedName>
</protein>
<dbReference type="EMBL" id="CAUM01000150">
    <property type="protein sequence ID" value="CCV08995.1"/>
    <property type="molecule type" value="Genomic_DNA"/>
</dbReference>
<reference evidence="2 3" key="1">
    <citation type="submission" date="2013-02" db="EMBL/GenBank/DDBJ databases">
        <authorList>
            <person name="Genoscope - CEA"/>
        </authorList>
    </citation>
    <scope>NUCLEOTIDE SEQUENCE [LARGE SCALE GENOMIC DNA]</scope>
    <source>
        <strain evidence="2 3">STM 2683</strain>
    </source>
</reference>
<dbReference type="Proteomes" id="UP000012062">
    <property type="component" value="Unassembled WGS sequence"/>
</dbReference>
<accession>M5EYF8</accession>
<feature type="region of interest" description="Disordered" evidence="1">
    <location>
        <begin position="29"/>
        <end position="50"/>
    </location>
</feature>
<sequence length="106" mass="12021">MSPEHISTLRAWAVSCALEMASFSSRYEGPGASAFHPEPQLPSVPGVRFSPLGSRYTRPHFGRGRHLQERKMKKARCREEVAAGLISNAAREEVHRIQGRHRIWEE</sequence>
<gene>
    <name evidence="2" type="ORF">MESS2_80126</name>
</gene>
<evidence type="ECO:0000313" key="3">
    <source>
        <dbReference type="Proteomes" id="UP000012062"/>
    </source>
</evidence>
<comment type="caution">
    <text evidence="2">The sequence shown here is derived from an EMBL/GenBank/DDBJ whole genome shotgun (WGS) entry which is preliminary data.</text>
</comment>
<evidence type="ECO:0000256" key="1">
    <source>
        <dbReference type="SAM" id="MobiDB-lite"/>
    </source>
</evidence>
<dbReference type="AlphaFoldDB" id="M5EYF8"/>
<dbReference type="STRING" id="1297569.MESS2_80126"/>
<keyword evidence="3" id="KW-1185">Reference proteome</keyword>
<organism evidence="2 3">
    <name type="scientific">Mesorhizobium metallidurans STM 2683</name>
    <dbReference type="NCBI Taxonomy" id="1297569"/>
    <lineage>
        <taxon>Bacteria</taxon>
        <taxon>Pseudomonadati</taxon>
        <taxon>Pseudomonadota</taxon>
        <taxon>Alphaproteobacteria</taxon>
        <taxon>Hyphomicrobiales</taxon>
        <taxon>Phyllobacteriaceae</taxon>
        <taxon>Mesorhizobium</taxon>
    </lineage>
</organism>
<proteinExistence type="predicted"/>
<evidence type="ECO:0000313" key="2">
    <source>
        <dbReference type="EMBL" id="CCV08995.1"/>
    </source>
</evidence>